<gene>
    <name evidence="6" type="ORF">EES38_08465</name>
</gene>
<dbReference type="AlphaFoldDB" id="A0A3N9TG81"/>
<evidence type="ECO:0000256" key="4">
    <source>
        <dbReference type="SAM" id="SignalP"/>
    </source>
</evidence>
<keyword evidence="3" id="KW-0472">Membrane</keyword>
<organism evidence="6 7">
    <name type="scientific">Vibrio viridaestus</name>
    <dbReference type="NCBI Taxonomy" id="2487322"/>
    <lineage>
        <taxon>Bacteria</taxon>
        <taxon>Pseudomonadati</taxon>
        <taxon>Pseudomonadota</taxon>
        <taxon>Gammaproteobacteria</taxon>
        <taxon>Vibrionales</taxon>
        <taxon>Vibrionaceae</taxon>
        <taxon>Vibrio</taxon>
    </lineage>
</organism>
<dbReference type="InterPro" id="IPR050298">
    <property type="entry name" value="Gram-neg_bact_OMP"/>
</dbReference>
<feature type="domain" description="Porin" evidence="5">
    <location>
        <begin position="30"/>
        <end position="336"/>
    </location>
</feature>
<feature type="signal peptide" evidence="4">
    <location>
        <begin position="1"/>
        <end position="42"/>
    </location>
</feature>
<dbReference type="CDD" id="cd00342">
    <property type="entry name" value="gram_neg_porins"/>
    <property type="match status" value="1"/>
</dbReference>
<dbReference type="PANTHER" id="PTHR34501">
    <property type="entry name" value="PROTEIN YDDL-RELATED"/>
    <property type="match status" value="1"/>
</dbReference>
<dbReference type="PANTHER" id="PTHR34501:SF2">
    <property type="entry name" value="OUTER MEMBRANE PORIN F-RELATED"/>
    <property type="match status" value="1"/>
</dbReference>
<evidence type="ECO:0000256" key="3">
    <source>
        <dbReference type="ARBA" id="ARBA00023136"/>
    </source>
</evidence>
<keyword evidence="7" id="KW-1185">Reference proteome</keyword>
<evidence type="ECO:0000256" key="1">
    <source>
        <dbReference type="ARBA" id="ARBA00004571"/>
    </source>
</evidence>
<proteinExistence type="predicted"/>
<evidence type="ECO:0000259" key="5">
    <source>
        <dbReference type="Pfam" id="PF13609"/>
    </source>
</evidence>
<accession>A0A3N9TG81</accession>
<feature type="chain" id="PRO_5018126675" evidence="4">
    <location>
        <begin position="43"/>
        <end position="357"/>
    </location>
</feature>
<reference evidence="6 7" key="1">
    <citation type="submission" date="2018-11" db="EMBL/GenBank/DDBJ databases">
        <title>Vibrio LJC006 sp. nov., isolated from seawater during the bloom of the enteromorpha.</title>
        <authorList>
            <person name="Liang J."/>
        </authorList>
    </citation>
    <scope>NUCLEOTIDE SEQUENCE [LARGE SCALE GENOMIC DNA]</scope>
    <source>
        <strain evidence="6 7">LJC006</strain>
    </source>
</reference>
<name>A0A3N9TG81_9VIBR</name>
<dbReference type="EMBL" id="RJVQ01000003">
    <property type="protein sequence ID" value="RQW63277.1"/>
    <property type="molecule type" value="Genomic_DNA"/>
</dbReference>
<dbReference type="GO" id="GO:0009279">
    <property type="term" value="C:cell outer membrane"/>
    <property type="evidence" value="ECO:0007669"/>
    <property type="project" value="UniProtKB-SubCell"/>
</dbReference>
<dbReference type="Gene3D" id="2.40.160.10">
    <property type="entry name" value="Porin"/>
    <property type="match status" value="1"/>
</dbReference>
<evidence type="ECO:0000313" key="7">
    <source>
        <dbReference type="Proteomes" id="UP000281112"/>
    </source>
</evidence>
<comment type="subcellular location">
    <subcellularLocation>
        <location evidence="1">Cell outer membrane</location>
        <topology evidence="1">Multi-pass membrane protein</topology>
    </subcellularLocation>
</comment>
<protein>
    <submittedName>
        <fullName evidence="6">Porin</fullName>
    </submittedName>
</protein>
<comment type="caution">
    <text evidence="6">The sequence shown here is derived from an EMBL/GenBank/DDBJ whole genome shotgun (WGS) entry which is preliminary data.</text>
</comment>
<dbReference type="InterPro" id="IPR033900">
    <property type="entry name" value="Gram_neg_porin_domain"/>
</dbReference>
<evidence type="ECO:0000256" key="2">
    <source>
        <dbReference type="ARBA" id="ARBA00022729"/>
    </source>
</evidence>
<dbReference type="SUPFAM" id="SSF56935">
    <property type="entry name" value="Porins"/>
    <property type="match status" value="1"/>
</dbReference>
<dbReference type="GO" id="GO:0015288">
    <property type="term" value="F:porin activity"/>
    <property type="evidence" value="ECO:0007669"/>
    <property type="project" value="InterPro"/>
</dbReference>
<sequence>MSSKKEKGSKKGIPKFKKRQWINMKKTLVALAVLAAAGSVNAAEVYNNDGVSVSVSGAGEVQYYQDYEADGDDVSSKIRIDDAQVNVMVGVEVTEDLTAVAGLKQTFESDDNATGTVSTDGSYVGLASAQFGTLTFGRQYLITDDSGIGADFEVGAAQYGQDVTIGSDVIKYVYDNGQYYFGLSHDLDEGEGSTADETSTDGRFGFRMGGLDARLYIYSGESVSLGNDLLGTSYGTGDEDSYNLEAVYTFNDQWSMAASFGNENKDVNNAEVSDRKVFEVVGSYAVDKNTFSLGYVYANEDEGTNAGESNNIYGVVVHQLNANVRAYAELGYYDVDLDTAADPDFDVAYTVGMEVSF</sequence>
<dbReference type="InterPro" id="IPR023614">
    <property type="entry name" value="Porin_dom_sf"/>
</dbReference>
<evidence type="ECO:0000313" key="6">
    <source>
        <dbReference type="EMBL" id="RQW63277.1"/>
    </source>
</evidence>
<keyword evidence="2 4" id="KW-0732">Signal</keyword>
<dbReference type="Proteomes" id="UP000281112">
    <property type="component" value="Unassembled WGS sequence"/>
</dbReference>
<dbReference type="Pfam" id="PF13609">
    <property type="entry name" value="Porin_4"/>
    <property type="match status" value="1"/>
</dbReference>